<dbReference type="Pfam" id="PF01657">
    <property type="entry name" value="Stress-antifung"/>
    <property type="match status" value="2"/>
</dbReference>
<evidence type="ECO:0000313" key="9">
    <source>
        <dbReference type="Proteomes" id="UP000029981"/>
    </source>
</evidence>
<keyword evidence="4" id="KW-0677">Repeat</keyword>
<dbReference type="OMA" id="RQRCPND"/>
<dbReference type="PANTHER" id="PTHR32411:SF43">
    <property type="entry name" value="CYSTEINE-RICH REPEAT SECRETORY PROTEIN 38"/>
    <property type="match status" value="1"/>
</dbReference>
<dbReference type="Gramene" id="KGN43543">
    <property type="protein sequence ID" value="KGN43543"/>
    <property type="gene ID" value="Csa_7G044830"/>
</dbReference>
<evidence type="ECO:0000256" key="3">
    <source>
        <dbReference type="ARBA" id="ARBA00022729"/>
    </source>
</evidence>
<evidence type="ECO:0000256" key="5">
    <source>
        <dbReference type="ARBA" id="ARBA00038515"/>
    </source>
</evidence>
<feature type="chain" id="PRO_5001964719" description="Gnk2-homologous domain-containing protein" evidence="6">
    <location>
        <begin position="27"/>
        <end position="253"/>
    </location>
</feature>
<proteinExistence type="inferred from homology"/>
<accession>A0A0A0K273</accession>
<keyword evidence="3 6" id="KW-0732">Signal</keyword>
<dbReference type="GO" id="GO:0005576">
    <property type="term" value="C:extracellular region"/>
    <property type="evidence" value="ECO:0007669"/>
    <property type="project" value="UniProtKB-SubCell"/>
</dbReference>
<dbReference type="PANTHER" id="PTHR32411">
    <property type="entry name" value="CYSTEINE-RICH REPEAT SECRETORY PROTEIN 38-RELATED"/>
    <property type="match status" value="1"/>
</dbReference>
<name>A0A0A0K273_CUCSA</name>
<reference evidence="8 9" key="4">
    <citation type="journal article" date="2011" name="BMC Genomics">
        <title>RNA-Seq improves annotation of protein-coding genes in the cucumber genome.</title>
        <authorList>
            <person name="Li Z."/>
            <person name="Zhang Z."/>
            <person name="Yan P."/>
            <person name="Huang S."/>
            <person name="Fei Z."/>
            <person name="Lin K."/>
        </authorList>
    </citation>
    <scope>NUCLEOTIDE SEQUENCE [LARGE SCALE GENOMIC DNA]</scope>
    <source>
        <strain evidence="9">cv. 9930</strain>
    </source>
</reference>
<dbReference type="AlphaFoldDB" id="A0A0A0K273"/>
<reference evidence="8 9" key="1">
    <citation type="journal article" date="2009" name="Nat. Genet.">
        <title>The genome of the cucumber, Cucumis sativus L.</title>
        <authorList>
            <person name="Huang S."/>
            <person name="Li R."/>
            <person name="Zhang Z."/>
            <person name="Li L."/>
            <person name="Gu X."/>
            <person name="Fan W."/>
            <person name="Lucas W.J."/>
            <person name="Wang X."/>
            <person name="Xie B."/>
            <person name="Ni P."/>
            <person name="Ren Y."/>
            <person name="Zhu H."/>
            <person name="Li J."/>
            <person name="Lin K."/>
            <person name="Jin W."/>
            <person name="Fei Z."/>
            <person name="Li G."/>
            <person name="Staub J."/>
            <person name="Kilian A."/>
            <person name="van der Vossen E.A."/>
            <person name="Wu Y."/>
            <person name="Guo J."/>
            <person name="He J."/>
            <person name="Jia Z."/>
            <person name="Ren Y."/>
            <person name="Tian G."/>
            <person name="Lu Y."/>
            <person name="Ruan J."/>
            <person name="Qian W."/>
            <person name="Wang M."/>
            <person name="Huang Q."/>
            <person name="Li B."/>
            <person name="Xuan Z."/>
            <person name="Cao J."/>
            <person name="Asan"/>
            <person name="Wu Z."/>
            <person name="Zhang J."/>
            <person name="Cai Q."/>
            <person name="Bai Y."/>
            <person name="Zhao B."/>
            <person name="Han Y."/>
            <person name="Li Y."/>
            <person name="Li X."/>
            <person name="Wang S."/>
            <person name="Shi Q."/>
            <person name="Liu S."/>
            <person name="Cho W.K."/>
            <person name="Kim J.Y."/>
            <person name="Xu Y."/>
            <person name="Heller-Uszynska K."/>
            <person name="Miao H."/>
            <person name="Cheng Z."/>
            <person name="Zhang S."/>
            <person name="Wu J."/>
            <person name="Yang Y."/>
            <person name="Kang H."/>
            <person name="Li M."/>
            <person name="Liang H."/>
            <person name="Ren X."/>
            <person name="Shi Z."/>
            <person name="Wen M."/>
            <person name="Jian M."/>
            <person name="Yang H."/>
            <person name="Zhang G."/>
            <person name="Yang Z."/>
            <person name="Chen R."/>
            <person name="Liu S."/>
            <person name="Li J."/>
            <person name="Ma L."/>
            <person name="Liu H."/>
            <person name="Zhou Y."/>
            <person name="Zhao J."/>
            <person name="Fang X."/>
            <person name="Li G."/>
            <person name="Fang L."/>
            <person name="Li Y."/>
            <person name="Liu D."/>
            <person name="Zheng H."/>
            <person name="Zhang Y."/>
            <person name="Qin N."/>
            <person name="Li Z."/>
            <person name="Yang G."/>
            <person name="Yang S."/>
            <person name="Bolund L."/>
            <person name="Kristiansen K."/>
            <person name="Zheng H."/>
            <person name="Li S."/>
            <person name="Zhang X."/>
            <person name="Yang H."/>
            <person name="Wang J."/>
            <person name="Sun R."/>
            <person name="Zhang B."/>
            <person name="Jiang S."/>
            <person name="Wang J."/>
            <person name="Du Y."/>
            <person name="Li S."/>
        </authorList>
    </citation>
    <scope>NUCLEOTIDE SEQUENCE [LARGE SCALE GENOMIC DNA]</scope>
    <source>
        <strain evidence="9">cv. 9930</strain>
    </source>
</reference>
<evidence type="ECO:0000259" key="7">
    <source>
        <dbReference type="PROSITE" id="PS51473"/>
    </source>
</evidence>
<keyword evidence="2" id="KW-0964">Secreted</keyword>
<dbReference type="EMBL" id="CM002928">
    <property type="protein sequence ID" value="KGN43543.1"/>
    <property type="molecule type" value="Genomic_DNA"/>
</dbReference>
<evidence type="ECO:0000256" key="1">
    <source>
        <dbReference type="ARBA" id="ARBA00004613"/>
    </source>
</evidence>
<dbReference type="eggNOG" id="ENOG502QPWH">
    <property type="taxonomic scope" value="Eukaryota"/>
</dbReference>
<feature type="domain" description="Gnk2-homologous" evidence="7">
    <location>
        <begin position="34"/>
        <end position="137"/>
    </location>
</feature>
<dbReference type="CDD" id="cd23509">
    <property type="entry name" value="Gnk2-like"/>
    <property type="match status" value="2"/>
</dbReference>
<evidence type="ECO:0000256" key="2">
    <source>
        <dbReference type="ARBA" id="ARBA00022525"/>
    </source>
</evidence>
<sequence length="253" mass="28093">MTNSRSTIFFTLLLITLFLLSPPAFGDSNNNNNAFLTYTCSSYDNYTANTPYANNLKQALYQLTSTAPPSGFGLTSVGDDLQNQVNALALCRGDVSPTDCKTCIQVASNEIQQQCLNKKGGSIWYDFCFLKYSNIKFFGKIDNGFRLYMWNVQEAENPTVFNEQVKNLLTSLVEQVEVTPKLYVIGEKENEGSKKLYGLVQCTRDLSTAACKKCLTDAVAELPRCCDAKIGGRVIGGSCNFRYEIYPIVDAQK</sequence>
<evidence type="ECO:0000256" key="4">
    <source>
        <dbReference type="ARBA" id="ARBA00022737"/>
    </source>
</evidence>
<reference evidence="8 9" key="3">
    <citation type="journal article" date="2010" name="BMC Genomics">
        <title>Transcriptome sequencing and comparative analysis of cucumber flowers with different sex types.</title>
        <authorList>
            <person name="Guo S."/>
            <person name="Zheng Y."/>
            <person name="Joung J.G."/>
            <person name="Liu S."/>
            <person name="Zhang Z."/>
            <person name="Crasta O.R."/>
            <person name="Sobral B.W."/>
            <person name="Xu Y."/>
            <person name="Huang S."/>
            <person name="Fei Z."/>
        </authorList>
    </citation>
    <scope>NUCLEOTIDE SEQUENCE [LARGE SCALE GENOMIC DNA]</scope>
    <source>
        <strain evidence="9">cv. 9930</strain>
    </source>
</reference>
<dbReference type="PROSITE" id="PS51473">
    <property type="entry name" value="GNK2"/>
    <property type="match status" value="2"/>
</dbReference>
<comment type="similarity">
    <text evidence="5">Belongs to the cysteine-rich repeat secretory protein family.</text>
</comment>
<dbReference type="OrthoDB" id="696781at2759"/>
<evidence type="ECO:0000256" key="6">
    <source>
        <dbReference type="SAM" id="SignalP"/>
    </source>
</evidence>
<gene>
    <name evidence="8" type="ORF">Csa_7G044830</name>
</gene>
<dbReference type="InterPro" id="IPR050581">
    <property type="entry name" value="CRR_secretory_protein"/>
</dbReference>
<keyword evidence="9" id="KW-1185">Reference proteome</keyword>
<dbReference type="InterPro" id="IPR038408">
    <property type="entry name" value="GNK2_sf"/>
</dbReference>
<organism evidence="8 9">
    <name type="scientific">Cucumis sativus</name>
    <name type="common">Cucumber</name>
    <dbReference type="NCBI Taxonomy" id="3659"/>
    <lineage>
        <taxon>Eukaryota</taxon>
        <taxon>Viridiplantae</taxon>
        <taxon>Streptophyta</taxon>
        <taxon>Embryophyta</taxon>
        <taxon>Tracheophyta</taxon>
        <taxon>Spermatophyta</taxon>
        <taxon>Magnoliopsida</taxon>
        <taxon>eudicotyledons</taxon>
        <taxon>Gunneridae</taxon>
        <taxon>Pentapetalae</taxon>
        <taxon>rosids</taxon>
        <taxon>fabids</taxon>
        <taxon>Cucurbitales</taxon>
        <taxon>Cucurbitaceae</taxon>
        <taxon>Benincaseae</taxon>
        <taxon>Cucumis</taxon>
    </lineage>
</organism>
<evidence type="ECO:0000313" key="8">
    <source>
        <dbReference type="EMBL" id="KGN43543.1"/>
    </source>
</evidence>
<comment type="subcellular location">
    <subcellularLocation>
        <location evidence="1">Secreted</location>
    </subcellularLocation>
</comment>
<dbReference type="Gene3D" id="3.30.430.20">
    <property type="entry name" value="Gnk2 domain, C-X8-C-X2-C motif"/>
    <property type="match status" value="2"/>
</dbReference>
<dbReference type="Proteomes" id="UP000029981">
    <property type="component" value="Chromosome 7"/>
</dbReference>
<protein>
    <recommendedName>
        <fullName evidence="7">Gnk2-homologous domain-containing protein</fullName>
    </recommendedName>
</protein>
<reference evidence="8 9" key="2">
    <citation type="journal article" date="2009" name="PLoS ONE">
        <title>An integrated genetic and cytogenetic map of the cucumber genome.</title>
        <authorList>
            <person name="Ren Y."/>
            <person name="Zhang Z."/>
            <person name="Liu J."/>
            <person name="Staub J.E."/>
            <person name="Han Y."/>
            <person name="Cheng Z."/>
            <person name="Li X."/>
            <person name="Lu J."/>
            <person name="Miao H."/>
            <person name="Kang H."/>
            <person name="Xie B."/>
            <person name="Gu X."/>
            <person name="Wang X."/>
            <person name="Du Y."/>
            <person name="Jin W."/>
            <person name="Huang S."/>
        </authorList>
    </citation>
    <scope>NUCLEOTIDE SEQUENCE [LARGE SCALE GENOMIC DNA]</scope>
    <source>
        <strain evidence="9">cv. 9930</strain>
    </source>
</reference>
<feature type="domain" description="Gnk2-homologous" evidence="7">
    <location>
        <begin position="143"/>
        <end position="248"/>
    </location>
</feature>
<dbReference type="KEGG" id="csv:101218705"/>
<dbReference type="FunFam" id="3.30.430.20:FF:000016">
    <property type="entry name" value="Cysteine-rich receptor-like protein kinase 10"/>
    <property type="match status" value="1"/>
</dbReference>
<dbReference type="STRING" id="3659.A0A0A0K273"/>
<dbReference type="InterPro" id="IPR002902">
    <property type="entry name" value="GNK2"/>
</dbReference>
<feature type="signal peptide" evidence="6">
    <location>
        <begin position="1"/>
        <end position="26"/>
    </location>
</feature>